<keyword evidence="1" id="KW-0472">Membrane</keyword>
<feature type="transmembrane region" description="Helical" evidence="1">
    <location>
        <begin position="37"/>
        <end position="54"/>
    </location>
</feature>
<accession>A0AAQ4DUX5</accession>
<keyword evidence="3" id="KW-1185">Reference proteome</keyword>
<dbReference type="AlphaFoldDB" id="A0AAQ4DUX5"/>
<dbReference type="EMBL" id="JARKHS020026515">
    <property type="protein sequence ID" value="KAK8766265.1"/>
    <property type="molecule type" value="Genomic_DNA"/>
</dbReference>
<organism evidence="2 3">
    <name type="scientific">Amblyomma americanum</name>
    <name type="common">Lone star tick</name>
    <dbReference type="NCBI Taxonomy" id="6943"/>
    <lineage>
        <taxon>Eukaryota</taxon>
        <taxon>Metazoa</taxon>
        <taxon>Ecdysozoa</taxon>
        <taxon>Arthropoda</taxon>
        <taxon>Chelicerata</taxon>
        <taxon>Arachnida</taxon>
        <taxon>Acari</taxon>
        <taxon>Parasitiformes</taxon>
        <taxon>Ixodida</taxon>
        <taxon>Ixodoidea</taxon>
        <taxon>Ixodidae</taxon>
        <taxon>Amblyomminae</taxon>
        <taxon>Amblyomma</taxon>
    </lineage>
</organism>
<evidence type="ECO:0000313" key="2">
    <source>
        <dbReference type="EMBL" id="KAK8766265.1"/>
    </source>
</evidence>
<comment type="caution">
    <text evidence="2">The sequence shown here is derived from an EMBL/GenBank/DDBJ whole genome shotgun (WGS) entry which is preliminary data.</text>
</comment>
<keyword evidence="1" id="KW-0812">Transmembrane</keyword>
<evidence type="ECO:0000313" key="3">
    <source>
        <dbReference type="Proteomes" id="UP001321473"/>
    </source>
</evidence>
<evidence type="ECO:0000256" key="1">
    <source>
        <dbReference type="SAM" id="Phobius"/>
    </source>
</evidence>
<sequence>MTLICSSAFAVTLDRSRLLRRASLLLLASAGLVYRPLLLATLVGVASTALASLARRTLAVTIMSAAARALILELQRASVLKYSRPVVPPLPGGK</sequence>
<proteinExistence type="predicted"/>
<reference evidence="2 3" key="1">
    <citation type="journal article" date="2023" name="Arcadia Sci">
        <title>De novo assembly of a long-read Amblyomma americanum tick genome.</title>
        <authorList>
            <person name="Chou S."/>
            <person name="Poskanzer K.E."/>
            <person name="Rollins M."/>
            <person name="Thuy-Boun P.S."/>
        </authorList>
    </citation>
    <scope>NUCLEOTIDE SEQUENCE [LARGE SCALE GENOMIC DNA]</scope>
    <source>
        <strain evidence="2">F_SG_1</strain>
        <tissue evidence="2">Salivary glands</tissue>
    </source>
</reference>
<gene>
    <name evidence="2" type="ORF">V5799_006951</name>
</gene>
<protein>
    <submittedName>
        <fullName evidence="2">Uncharacterized protein</fullName>
    </submittedName>
</protein>
<name>A0AAQ4DUX5_AMBAM</name>
<dbReference type="Proteomes" id="UP001321473">
    <property type="component" value="Unassembled WGS sequence"/>
</dbReference>
<keyword evidence="1" id="KW-1133">Transmembrane helix</keyword>